<organism evidence="2 3">
    <name type="scientific">Aliirhizobium smilacinae</name>
    <dbReference type="NCBI Taxonomy" id="1395944"/>
    <lineage>
        <taxon>Bacteria</taxon>
        <taxon>Pseudomonadati</taxon>
        <taxon>Pseudomonadota</taxon>
        <taxon>Alphaproteobacteria</taxon>
        <taxon>Hyphomicrobiales</taxon>
        <taxon>Rhizobiaceae</taxon>
        <taxon>Aliirhizobium</taxon>
    </lineage>
</organism>
<gene>
    <name evidence="2" type="ORF">FHP24_22910</name>
</gene>
<dbReference type="Pfam" id="PF11154">
    <property type="entry name" value="DUF2934"/>
    <property type="match status" value="1"/>
</dbReference>
<feature type="compositionally biased region" description="Low complexity" evidence="1">
    <location>
        <begin position="96"/>
        <end position="117"/>
    </location>
</feature>
<sequence>MAASQENWIKHRAYELWEQEGYPSGKDTEHWERAKLEYATLKPTAAETDTPKRSASAKAGKPVAAKPSKNGAAKTTAAPKATKTVAPKAAKKTDKPASAIAADAKPKIPAAAAAVKPEQTKKRPKKAAAE</sequence>
<dbReference type="InterPro" id="IPR021327">
    <property type="entry name" value="DUF2934"/>
</dbReference>
<protein>
    <submittedName>
        <fullName evidence="2">DUF2934 domain-containing protein</fullName>
    </submittedName>
</protein>
<dbReference type="Proteomes" id="UP000311605">
    <property type="component" value="Unassembled WGS sequence"/>
</dbReference>
<feature type="region of interest" description="Disordered" evidence="1">
    <location>
        <begin position="42"/>
        <end position="130"/>
    </location>
</feature>
<reference evidence="2 3" key="1">
    <citation type="submission" date="2019-06" db="EMBL/GenBank/DDBJ databases">
        <title>The draft genome of Rhizobium smilacinae PTYR-5.</title>
        <authorList>
            <person name="Liu L."/>
            <person name="Li L."/>
            <person name="Zhang X."/>
        </authorList>
    </citation>
    <scope>NUCLEOTIDE SEQUENCE [LARGE SCALE GENOMIC DNA]</scope>
    <source>
        <strain evidence="2 3">PTYR-5</strain>
    </source>
</reference>
<evidence type="ECO:0000313" key="3">
    <source>
        <dbReference type="Proteomes" id="UP000311605"/>
    </source>
</evidence>
<dbReference type="OrthoDB" id="9811127at2"/>
<keyword evidence="3" id="KW-1185">Reference proteome</keyword>
<evidence type="ECO:0000256" key="1">
    <source>
        <dbReference type="SAM" id="MobiDB-lite"/>
    </source>
</evidence>
<evidence type="ECO:0000313" key="2">
    <source>
        <dbReference type="EMBL" id="TNM61469.1"/>
    </source>
</evidence>
<name>A0A5C4XE00_9HYPH</name>
<accession>A0A5C4XE00</accession>
<proteinExistence type="predicted"/>
<dbReference type="EMBL" id="VDMN01000006">
    <property type="protein sequence ID" value="TNM61469.1"/>
    <property type="molecule type" value="Genomic_DNA"/>
</dbReference>
<dbReference type="AlphaFoldDB" id="A0A5C4XE00"/>
<feature type="compositionally biased region" description="Low complexity" evidence="1">
    <location>
        <begin position="72"/>
        <end position="88"/>
    </location>
</feature>
<comment type="caution">
    <text evidence="2">The sequence shown here is derived from an EMBL/GenBank/DDBJ whole genome shotgun (WGS) entry which is preliminary data.</text>
</comment>